<dbReference type="GO" id="GO:0008270">
    <property type="term" value="F:zinc ion binding"/>
    <property type="evidence" value="ECO:0007669"/>
    <property type="project" value="UniProtKB-KW"/>
</dbReference>
<dbReference type="Proteomes" id="UP000799766">
    <property type="component" value="Unassembled WGS sequence"/>
</dbReference>
<evidence type="ECO:0000256" key="2">
    <source>
        <dbReference type="ARBA" id="ARBA00022723"/>
    </source>
</evidence>
<keyword evidence="4 7" id="KW-0863">Zinc-finger</keyword>
<organism evidence="10 11">
    <name type="scientific">Lineolata rhizophorae</name>
    <dbReference type="NCBI Taxonomy" id="578093"/>
    <lineage>
        <taxon>Eukaryota</taxon>
        <taxon>Fungi</taxon>
        <taxon>Dikarya</taxon>
        <taxon>Ascomycota</taxon>
        <taxon>Pezizomycotina</taxon>
        <taxon>Dothideomycetes</taxon>
        <taxon>Dothideomycetes incertae sedis</taxon>
        <taxon>Lineolatales</taxon>
        <taxon>Lineolataceae</taxon>
        <taxon>Lineolata</taxon>
    </lineage>
</organism>
<dbReference type="Pfam" id="PF04082">
    <property type="entry name" value="Fungal_trans"/>
    <property type="match status" value="1"/>
</dbReference>
<gene>
    <name evidence="10" type="ORF">BDY21DRAFT_388223</name>
</gene>
<keyword evidence="11" id="KW-1185">Reference proteome</keyword>
<evidence type="ECO:0000313" key="11">
    <source>
        <dbReference type="Proteomes" id="UP000799766"/>
    </source>
</evidence>
<evidence type="ECO:0000259" key="9">
    <source>
        <dbReference type="PROSITE" id="PS50157"/>
    </source>
</evidence>
<dbReference type="GO" id="GO:0000981">
    <property type="term" value="F:DNA-binding transcription factor activity, RNA polymerase II-specific"/>
    <property type="evidence" value="ECO:0007669"/>
    <property type="project" value="InterPro"/>
</dbReference>
<dbReference type="InterPro" id="IPR051059">
    <property type="entry name" value="VerF-like"/>
</dbReference>
<dbReference type="GO" id="GO:0006351">
    <property type="term" value="P:DNA-templated transcription"/>
    <property type="evidence" value="ECO:0007669"/>
    <property type="project" value="InterPro"/>
</dbReference>
<feature type="compositionally biased region" description="Polar residues" evidence="8">
    <location>
        <begin position="78"/>
        <end position="87"/>
    </location>
</feature>
<proteinExistence type="predicted"/>
<evidence type="ECO:0000256" key="8">
    <source>
        <dbReference type="SAM" id="MobiDB-lite"/>
    </source>
</evidence>
<dbReference type="PANTHER" id="PTHR40626:SF10">
    <property type="entry name" value="C2H2-TYPE DOMAIN-CONTAINING PROTEIN"/>
    <property type="match status" value="1"/>
</dbReference>
<dbReference type="GO" id="GO:0000785">
    <property type="term" value="C:chromatin"/>
    <property type="evidence" value="ECO:0007669"/>
    <property type="project" value="TreeGrafter"/>
</dbReference>
<evidence type="ECO:0000256" key="1">
    <source>
        <dbReference type="ARBA" id="ARBA00004123"/>
    </source>
</evidence>
<keyword evidence="5" id="KW-0862">Zinc</keyword>
<feature type="region of interest" description="Disordered" evidence="8">
    <location>
        <begin position="256"/>
        <end position="308"/>
    </location>
</feature>
<dbReference type="OrthoDB" id="654211at2759"/>
<keyword evidence="2" id="KW-0479">Metal-binding</keyword>
<feature type="domain" description="C2H2-type" evidence="9">
    <location>
        <begin position="49"/>
        <end position="77"/>
    </location>
</feature>
<feature type="compositionally biased region" description="Polar residues" evidence="8">
    <location>
        <begin position="438"/>
        <end position="450"/>
    </location>
</feature>
<dbReference type="SMART" id="SM00355">
    <property type="entry name" value="ZnF_C2H2"/>
    <property type="match status" value="2"/>
</dbReference>
<dbReference type="InterPro" id="IPR013087">
    <property type="entry name" value="Znf_C2H2_type"/>
</dbReference>
<dbReference type="AlphaFoldDB" id="A0A6A6NNC6"/>
<accession>A0A6A6NNC6</accession>
<name>A0A6A6NNC6_9PEZI</name>
<evidence type="ECO:0000256" key="3">
    <source>
        <dbReference type="ARBA" id="ARBA00022737"/>
    </source>
</evidence>
<dbReference type="PROSITE" id="PS00028">
    <property type="entry name" value="ZINC_FINGER_C2H2_1"/>
    <property type="match status" value="2"/>
</dbReference>
<evidence type="ECO:0000313" key="10">
    <source>
        <dbReference type="EMBL" id="KAF2453168.1"/>
    </source>
</evidence>
<dbReference type="Gene3D" id="3.30.160.60">
    <property type="entry name" value="Classic Zinc Finger"/>
    <property type="match status" value="2"/>
</dbReference>
<reference evidence="10" key="1">
    <citation type="journal article" date="2020" name="Stud. Mycol.">
        <title>101 Dothideomycetes genomes: a test case for predicting lifestyles and emergence of pathogens.</title>
        <authorList>
            <person name="Haridas S."/>
            <person name="Albert R."/>
            <person name="Binder M."/>
            <person name="Bloem J."/>
            <person name="Labutti K."/>
            <person name="Salamov A."/>
            <person name="Andreopoulos B."/>
            <person name="Baker S."/>
            <person name="Barry K."/>
            <person name="Bills G."/>
            <person name="Bluhm B."/>
            <person name="Cannon C."/>
            <person name="Castanera R."/>
            <person name="Culley D."/>
            <person name="Daum C."/>
            <person name="Ezra D."/>
            <person name="Gonzalez J."/>
            <person name="Henrissat B."/>
            <person name="Kuo A."/>
            <person name="Liang C."/>
            <person name="Lipzen A."/>
            <person name="Lutzoni F."/>
            <person name="Magnuson J."/>
            <person name="Mondo S."/>
            <person name="Nolan M."/>
            <person name="Ohm R."/>
            <person name="Pangilinan J."/>
            <person name="Park H.-J."/>
            <person name="Ramirez L."/>
            <person name="Alfaro M."/>
            <person name="Sun H."/>
            <person name="Tritt A."/>
            <person name="Yoshinaga Y."/>
            <person name="Zwiers L.-H."/>
            <person name="Turgeon B."/>
            <person name="Goodwin S."/>
            <person name="Spatafora J."/>
            <person name="Crous P."/>
            <person name="Grigoriev I."/>
        </authorList>
    </citation>
    <scope>NUCLEOTIDE SEQUENCE</scope>
    <source>
        <strain evidence="10">ATCC 16933</strain>
    </source>
</reference>
<dbReference type="PANTHER" id="PTHR40626">
    <property type="entry name" value="MIP31509P"/>
    <property type="match status" value="1"/>
</dbReference>
<evidence type="ECO:0000256" key="4">
    <source>
        <dbReference type="ARBA" id="ARBA00022771"/>
    </source>
</evidence>
<keyword evidence="6" id="KW-0539">Nucleus</keyword>
<dbReference type="InterPro" id="IPR036236">
    <property type="entry name" value="Znf_C2H2_sf"/>
</dbReference>
<feature type="region of interest" description="Disordered" evidence="8">
    <location>
        <begin position="69"/>
        <end position="140"/>
    </location>
</feature>
<evidence type="ECO:0000256" key="7">
    <source>
        <dbReference type="PROSITE-ProRule" id="PRU00042"/>
    </source>
</evidence>
<evidence type="ECO:0000256" key="5">
    <source>
        <dbReference type="ARBA" id="ARBA00022833"/>
    </source>
</evidence>
<dbReference type="PROSITE" id="PS50157">
    <property type="entry name" value="ZINC_FINGER_C2H2_2"/>
    <property type="match status" value="2"/>
</dbReference>
<keyword evidence="3" id="KW-0677">Repeat</keyword>
<evidence type="ECO:0000256" key="6">
    <source>
        <dbReference type="ARBA" id="ARBA00023242"/>
    </source>
</evidence>
<feature type="compositionally biased region" description="Pro residues" evidence="8">
    <location>
        <begin position="292"/>
        <end position="302"/>
    </location>
</feature>
<dbReference type="CDD" id="cd12148">
    <property type="entry name" value="fungal_TF_MHR"/>
    <property type="match status" value="1"/>
</dbReference>
<feature type="domain" description="C2H2-type" evidence="9">
    <location>
        <begin position="21"/>
        <end position="48"/>
    </location>
</feature>
<comment type="subcellular location">
    <subcellularLocation>
        <location evidence="1">Nucleus</location>
    </subcellularLocation>
</comment>
<feature type="compositionally biased region" description="Polar residues" evidence="8">
    <location>
        <begin position="124"/>
        <end position="140"/>
    </location>
</feature>
<dbReference type="GO" id="GO:0005634">
    <property type="term" value="C:nucleus"/>
    <property type="evidence" value="ECO:0007669"/>
    <property type="project" value="UniProtKB-SubCell"/>
</dbReference>
<protein>
    <recommendedName>
        <fullName evidence="9">C2H2-type domain-containing protein</fullName>
    </recommendedName>
</protein>
<dbReference type="EMBL" id="MU001699">
    <property type="protein sequence ID" value="KAF2453168.1"/>
    <property type="molecule type" value="Genomic_DNA"/>
</dbReference>
<feature type="region of interest" description="Disordered" evidence="8">
    <location>
        <begin position="416"/>
        <end position="459"/>
    </location>
</feature>
<dbReference type="GO" id="GO:0000978">
    <property type="term" value="F:RNA polymerase II cis-regulatory region sequence-specific DNA binding"/>
    <property type="evidence" value="ECO:0007669"/>
    <property type="project" value="InterPro"/>
</dbReference>
<dbReference type="InterPro" id="IPR007219">
    <property type="entry name" value="XnlR_reg_dom"/>
</dbReference>
<sequence length="864" mass="95503">MSQAAAVPDTDHSAGKKRKRFQCQHCQRLFARLEHLQRHERTHTLEKPFCCTLCDHRFTRRDLLIRHERLSHNKDAPQAQSSDGSNRPTKRRRTVTIEGINDQNMSPPSAPPPPYDPGSAPLHSDSTQPQPSNPEHAQNSDDSLLATLSMAAERAALENGYGDPPVQPHQLTPNMPLAQEEPVQAPAEPIHAIQPAGHTRSPGLEFEESLNNLATFLDNGPLSSYNFSSLINAEQPMPFFSPESLTYATDFVPQSSSHQDFPNFNGDGRNNLGEQNTFSCFGSRLPSLQPEDTPPPPQPQAPSPSRTISDISLDDRQGILLKMVEFTSVVSPDFKLPSRLALSRYVAGYINGFHEHLPFLHLPTMSIESCSVELLLAMAAVGAQYCFEGDKGVELFHASQAIATARIRRRDSRLAAYHRSTESDRPASNGLTEVPSGAPTSNGSVHSQPASGPLGLPSELDLPEREDLMQTAQALLLLMAMATWAKHKEILRQALAIQSILATLVRDDGLQTEPMPDDISWTDWLHAETIKRTKLIVFCFFNLHCIVYNIPPLLLNSELSLPLPASSAEFKATSATEWREARRKAHRPAGFQEALRRLFSRGGRDITEWNSSLGNYILIHALIQHIFFVRQTARCRFDGDGELAAEDVAQLELALRNWQIGWKRNPESSLDPMDPNGPVAFNSTALLRLAYIRLNVDTGPGRGLDTRDPVQIAKAFQDSLPIRRTPKLVRAALHSAHSLSIPVKIGIRLVAKTQAFIWSIQHSLCSLECAFLLSKWLGALANPDPGLPVTNDEWRIVGVVKTMLDETEFAVPCDAPLESPETLKHLSAGVLRVWGAIFRGAQTWAIVDVIGTSLNIYADMLEAG</sequence>
<dbReference type="SUPFAM" id="SSF57667">
    <property type="entry name" value="beta-beta-alpha zinc fingers"/>
    <property type="match status" value="1"/>
</dbReference>